<evidence type="ECO:0000259" key="8">
    <source>
        <dbReference type="PROSITE" id="PS50071"/>
    </source>
</evidence>
<proteinExistence type="predicted"/>
<organism evidence="9 10">
    <name type="scientific">Dendroctonus ponderosae</name>
    <name type="common">Mountain pine beetle</name>
    <dbReference type="NCBI Taxonomy" id="77166"/>
    <lineage>
        <taxon>Eukaryota</taxon>
        <taxon>Metazoa</taxon>
        <taxon>Ecdysozoa</taxon>
        <taxon>Arthropoda</taxon>
        <taxon>Hexapoda</taxon>
        <taxon>Insecta</taxon>
        <taxon>Pterygota</taxon>
        <taxon>Neoptera</taxon>
        <taxon>Endopterygota</taxon>
        <taxon>Coleoptera</taxon>
        <taxon>Polyphaga</taxon>
        <taxon>Cucujiformia</taxon>
        <taxon>Curculionidae</taxon>
        <taxon>Scolytinae</taxon>
        <taxon>Dendroctonus</taxon>
    </lineage>
</organism>
<dbReference type="Gene3D" id="1.10.10.60">
    <property type="entry name" value="Homeodomain-like"/>
    <property type="match status" value="1"/>
</dbReference>
<reference evidence="10" key="1">
    <citation type="journal article" date="2013" name="Genome Biol.">
        <title>Draft genome of the mountain pine beetle, Dendroctonus ponderosae Hopkins, a major forest pest.</title>
        <authorList>
            <person name="Keeling C.I."/>
            <person name="Yuen M.M."/>
            <person name="Liao N.Y."/>
            <person name="Docking T.R."/>
            <person name="Chan S.K."/>
            <person name="Taylor G.A."/>
            <person name="Palmquist D.L."/>
            <person name="Jackman S.D."/>
            <person name="Nguyen A."/>
            <person name="Li M."/>
            <person name="Henderson H."/>
            <person name="Janes J.K."/>
            <person name="Zhao Y."/>
            <person name="Pandoh P."/>
            <person name="Moore R."/>
            <person name="Sperling F.A."/>
            <person name="Huber D.P."/>
            <person name="Birol I."/>
            <person name="Jones S.J."/>
            <person name="Bohlmann J."/>
        </authorList>
    </citation>
    <scope>NUCLEOTIDE SEQUENCE</scope>
</reference>
<dbReference type="Pfam" id="PF00046">
    <property type="entry name" value="Homeodomain"/>
    <property type="match status" value="1"/>
</dbReference>
<keyword evidence="2 5" id="KW-0238">DNA-binding</keyword>
<accession>A0AAR5PJG9</accession>
<dbReference type="PROSITE" id="PS00027">
    <property type="entry name" value="HOMEOBOX_1"/>
    <property type="match status" value="1"/>
</dbReference>
<dbReference type="CDD" id="cd00086">
    <property type="entry name" value="homeodomain"/>
    <property type="match status" value="1"/>
</dbReference>
<dbReference type="RefSeq" id="XP_019760910.1">
    <property type="nucleotide sequence ID" value="XM_019905351.2"/>
</dbReference>
<dbReference type="GeneID" id="109538209"/>
<dbReference type="PANTHER" id="PTHR24333">
    <property type="entry name" value="HOMEO BOX HB9 LIKE A-RELATED"/>
    <property type="match status" value="1"/>
</dbReference>
<reference evidence="9" key="2">
    <citation type="submission" date="2024-08" db="UniProtKB">
        <authorList>
            <consortium name="EnsemblMetazoa"/>
        </authorList>
    </citation>
    <scope>IDENTIFICATION</scope>
</reference>
<dbReference type="PANTHER" id="PTHR24333:SF8">
    <property type="entry name" value="HOMEOBOX PROTEIN CEH-62"/>
    <property type="match status" value="1"/>
</dbReference>
<comment type="subcellular location">
    <subcellularLocation>
        <location evidence="1 5 6">Nucleus</location>
    </subcellularLocation>
</comment>
<evidence type="ECO:0000256" key="4">
    <source>
        <dbReference type="ARBA" id="ARBA00023242"/>
    </source>
</evidence>
<evidence type="ECO:0000313" key="10">
    <source>
        <dbReference type="Proteomes" id="UP000019118"/>
    </source>
</evidence>
<dbReference type="SMART" id="SM00389">
    <property type="entry name" value="HOX"/>
    <property type="match status" value="1"/>
</dbReference>
<dbReference type="GO" id="GO:0000981">
    <property type="term" value="F:DNA-binding transcription factor activity, RNA polymerase II-specific"/>
    <property type="evidence" value="ECO:0007669"/>
    <property type="project" value="InterPro"/>
</dbReference>
<evidence type="ECO:0000256" key="3">
    <source>
        <dbReference type="ARBA" id="ARBA00023155"/>
    </source>
</evidence>
<sequence>MMLPLPQVYQFDNHMFGYQHRPNDQPYYADPAAVLTQNSHSSKPKSKPVKRVRTQYTSQQLIQLDSQFAKNNYLSRASRINLSQQLKLTEKQIKVWFQNRRMKNKKDTVSSTDRPISSSRSSYRRNFSQPNDVGFQEPRQIQRYEPPLPFSFSTSAYPSTSAFHQPIPNQLSANFPPSHELLSLSDMYLRESDVIPNQAMSGKAEGIEELNIPQFNLDESYIISSVNETTSPGDVSCNFSENCQVIDDPEICSDSYSSSNGLTEL</sequence>
<dbReference type="InterPro" id="IPR050848">
    <property type="entry name" value="Homeobox_TF"/>
</dbReference>
<dbReference type="EnsemblMetazoa" id="XM_019905352.1">
    <property type="protein sequence ID" value="XP_019760911.1"/>
    <property type="gene ID" value="LOC109538209"/>
</dbReference>
<dbReference type="GO" id="GO:0005634">
    <property type="term" value="C:nucleus"/>
    <property type="evidence" value="ECO:0007669"/>
    <property type="project" value="UniProtKB-SubCell"/>
</dbReference>
<feature type="compositionally biased region" description="Low complexity" evidence="7">
    <location>
        <begin position="110"/>
        <end position="128"/>
    </location>
</feature>
<dbReference type="InterPro" id="IPR009057">
    <property type="entry name" value="Homeodomain-like_sf"/>
</dbReference>
<protein>
    <recommendedName>
        <fullName evidence="8">Homeobox domain-containing protein</fullName>
    </recommendedName>
</protein>
<evidence type="ECO:0000256" key="7">
    <source>
        <dbReference type="SAM" id="MobiDB-lite"/>
    </source>
</evidence>
<dbReference type="GO" id="GO:0003677">
    <property type="term" value="F:DNA binding"/>
    <property type="evidence" value="ECO:0007669"/>
    <property type="project" value="UniProtKB-UniRule"/>
</dbReference>
<name>A0AAR5PJG9_DENPD</name>
<dbReference type="InterPro" id="IPR017970">
    <property type="entry name" value="Homeobox_CS"/>
</dbReference>
<dbReference type="SUPFAM" id="SSF46689">
    <property type="entry name" value="Homeodomain-like"/>
    <property type="match status" value="1"/>
</dbReference>
<feature type="DNA-binding region" description="Homeobox" evidence="5">
    <location>
        <begin position="49"/>
        <end position="108"/>
    </location>
</feature>
<keyword evidence="4 5" id="KW-0539">Nucleus</keyword>
<dbReference type="EnsemblMetazoa" id="XM_019905351.1">
    <property type="protein sequence ID" value="XP_019760910.1"/>
    <property type="gene ID" value="LOC109538209"/>
</dbReference>
<dbReference type="AlphaFoldDB" id="A0AAR5PJG9"/>
<keyword evidence="3 5" id="KW-0371">Homeobox</keyword>
<dbReference type="KEGG" id="dpa:109538209"/>
<dbReference type="Proteomes" id="UP000019118">
    <property type="component" value="Unassembled WGS sequence"/>
</dbReference>
<evidence type="ECO:0000313" key="9">
    <source>
        <dbReference type="EnsemblMetazoa" id="XP_019760911.1"/>
    </source>
</evidence>
<evidence type="ECO:0000256" key="1">
    <source>
        <dbReference type="ARBA" id="ARBA00004123"/>
    </source>
</evidence>
<dbReference type="InterPro" id="IPR020479">
    <property type="entry name" value="HD_metazoa"/>
</dbReference>
<keyword evidence="10" id="KW-1185">Reference proteome</keyword>
<dbReference type="PRINTS" id="PR00024">
    <property type="entry name" value="HOMEOBOX"/>
</dbReference>
<evidence type="ECO:0000256" key="2">
    <source>
        <dbReference type="ARBA" id="ARBA00023125"/>
    </source>
</evidence>
<dbReference type="InterPro" id="IPR001356">
    <property type="entry name" value="HD"/>
</dbReference>
<feature type="region of interest" description="Disordered" evidence="7">
    <location>
        <begin position="104"/>
        <end position="139"/>
    </location>
</feature>
<dbReference type="PROSITE" id="PS50071">
    <property type="entry name" value="HOMEOBOX_2"/>
    <property type="match status" value="1"/>
</dbReference>
<evidence type="ECO:0000256" key="6">
    <source>
        <dbReference type="RuleBase" id="RU000682"/>
    </source>
</evidence>
<evidence type="ECO:0000256" key="5">
    <source>
        <dbReference type="PROSITE-ProRule" id="PRU00108"/>
    </source>
</evidence>
<feature type="domain" description="Homeobox" evidence="8">
    <location>
        <begin position="47"/>
        <end position="107"/>
    </location>
</feature>